<evidence type="ECO:0000256" key="17">
    <source>
        <dbReference type="ARBA" id="ARBA00023239"/>
    </source>
</evidence>
<keyword evidence="23" id="KW-1185">Reference proteome</keyword>
<dbReference type="GO" id="GO:0008652">
    <property type="term" value="P:amino acid biosynthetic process"/>
    <property type="evidence" value="ECO:0007669"/>
    <property type="project" value="UniProtKB-KW"/>
</dbReference>
<evidence type="ECO:0000256" key="2">
    <source>
        <dbReference type="ARBA" id="ARBA00001911"/>
    </source>
</evidence>
<dbReference type="Pfam" id="PF24621">
    <property type="entry name" value="DHQS_C"/>
    <property type="match status" value="1"/>
</dbReference>
<feature type="binding site" evidence="19">
    <location>
        <position position="158"/>
    </location>
    <ligand>
        <name>NAD(+)</name>
        <dbReference type="ChEBI" id="CHEBI:57540"/>
    </ligand>
</feature>
<evidence type="ECO:0000256" key="11">
    <source>
        <dbReference type="ARBA" id="ARBA00022605"/>
    </source>
</evidence>
<feature type="domain" description="3-dehydroquinate synthase N-terminal" evidence="20">
    <location>
        <begin position="75"/>
        <end position="186"/>
    </location>
</feature>
<keyword evidence="13 19" id="KW-0547">Nucleotide-binding</keyword>
<dbReference type="EMBL" id="LSZP01000033">
    <property type="protein sequence ID" value="KXU35980.1"/>
    <property type="molecule type" value="Genomic_DNA"/>
</dbReference>
<dbReference type="FunFam" id="3.40.50.1970:FF:000007">
    <property type="entry name" value="Pentafunctional AROM polypeptide"/>
    <property type="match status" value="1"/>
</dbReference>
<comment type="subcellular location">
    <subcellularLocation>
        <location evidence="5 19">Cytoplasm</location>
    </subcellularLocation>
</comment>
<comment type="cofactor">
    <cofactor evidence="2 19">
        <name>NAD(+)</name>
        <dbReference type="ChEBI" id="CHEBI:57540"/>
    </cofactor>
</comment>
<comment type="catalytic activity">
    <reaction evidence="1 19">
        <text>7-phospho-2-dehydro-3-deoxy-D-arabino-heptonate = 3-dehydroquinate + phosphate</text>
        <dbReference type="Rhea" id="RHEA:21968"/>
        <dbReference type="ChEBI" id="CHEBI:32364"/>
        <dbReference type="ChEBI" id="CHEBI:43474"/>
        <dbReference type="ChEBI" id="CHEBI:58394"/>
        <dbReference type="EC" id="4.2.3.4"/>
    </reaction>
</comment>
<dbReference type="GO" id="GO:0009423">
    <property type="term" value="P:chorismate biosynthetic process"/>
    <property type="evidence" value="ECO:0007669"/>
    <property type="project" value="UniProtKB-UniRule"/>
</dbReference>
<comment type="cofactor">
    <cofactor evidence="19">
        <name>Co(2+)</name>
        <dbReference type="ChEBI" id="CHEBI:48828"/>
    </cofactor>
    <cofactor evidence="19">
        <name>Zn(2+)</name>
        <dbReference type="ChEBI" id="CHEBI:29105"/>
    </cofactor>
    <text evidence="19">Binds 1 divalent metal cation per subunit. Can use either Co(2+) or Zn(2+).</text>
</comment>
<evidence type="ECO:0000256" key="18">
    <source>
        <dbReference type="ARBA" id="ARBA00023285"/>
    </source>
</evidence>
<dbReference type="AlphaFoldDB" id="A0A139SNA8"/>
<dbReference type="InterPro" id="IPR056179">
    <property type="entry name" value="DHQS_C"/>
</dbReference>
<evidence type="ECO:0000256" key="6">
    <source>
        <dbReference type="ARBA" id="ARBA00004661"/>
    </source>
</evidence>
<keyword evidence="15 19" id="KW-0520">NAD</keyword>
<evidence type="ECO:0000313" key="23">
    <source>
        <dbReference type="Proteomes" id="UP000071392"/>
    </source>
</evidence>
<comment type="caution">
    <text evidence="22">The sequence shown here is derived from an EMBL/GenBank/DDBJ whole genome shotgun (WGS) entry which is preliminary data.</text>
</comment>
<evidence type="ECO:0000256" key="16">
    <source>
        <dbReference type="ARBA" id="ARBA00023141"/>
    </source>
</evidence>
<evidence type="ECO:0000256" key="10">
    <source>
        <dbReference type="ARBA" id="ARBA00022490"/>
    </source>
</evidence>
<dbReference type="PANTHER" id="PTHR43622">
    <property type="entry name" value="3-DEHYDROQUINATE SYNTHASE"/>
    <property type="match status" value="1"/>
</dbReference>
<dbReference type="GO" id="GO:0000166">
    <property type="term" value="F:nucleotide binding"/>
    <property type="evidence" value="ECO:0007669"/>
    <property type="project" value="UniProtKB-KW"/>
</dbReference>
<evidence type="ECO:0000256" key="8">
    <source>
        <dbReference type="ARBA" id="ARBA00013031"/>
    </source>
</evidence>
<evidence type="ECO:0000256" key="1">
    <source>
        <dbReference type="ARBA" id="ARBA00001393"/>
    </source>
</evidence>
<evidence type="ECO:0000256" key="14">
    <source>
        <dbReference type="ARBA" id="ARBA00022833"/>
    </source>
</evidence>
<evidence type="ECO:0000256" key="9">
    <source>
        <dbReference type="ARBA" id="ARBA00017684"/>
    </source>
</evidence>
<keyword evidence="10 19" id="KW-0963">Cytoplasm</keyword>
<feature type="domain" description="3-dehydroquinate synthase C-terminal" evidence="21">
    <location>
        <begin position="188"/>
        <end position="332"/>
    </location>
</feature>
<dbReference type="Gene3D" id="3.40.50.1970">
    <property type="match status" value="1"/>
</dbReference>
<dbReference type="InterPro" id="IPR030963">
    <property type="entry name" value="DHQ_synth_fam"/>
</dbReference>
<dbReference type="CDD" id="cd08195">
    <property type="entry name" value="DHQS"/>
    <property type="match status" value="1"/>
</dbReference>
<keyword evidence="18 19" id="KW-0170">Cobalt</keyword>
<evidence type="ECO:0000256" key="7">
    <source>
        <dbReference type="ARBA" id="ARBA00005412"/>
    </source>
</evidence>
<feature type="binding site" evidence="19">
    <location>
        <begin position="112"/>
        <end position="116"/>
    </location>
    <ligand>
        <name>NAD(+)</name>
        <dbReference type="ChEBI" id="CHEBI:57540"/>
    </ligand>
</feature>
<comment type="pathway">
    <text evidence="6 19">Metabolic intermediate biosynthesis; chorismate biosynthesis; chorismate from D-erythrose 4-phosphate and phosphoenolpyruvate: step 2/7.</text>
</comment>
<dbReference type="RefSeq" id="WP_068711720.1">
    <property type="nucleotide sequence ID" value="NZ_LSZP01000033.1"/>
</dbReference>
<dbReference type="PIRSF" id="PIRSF001455">
    <property type="entry name" value="DHQ_synth"/>
    <property type="match status" value="1"/>
</dbReference>
<dbReference type="EC" id="4.2.3.4" evidence="8 19"/>
<organism evidence="22 23">
    <name type="scientific">Cephaloticoccus capnophilus</name>
    <dbReference type="NCBI Taxonomy" id="1548208"/>
    <lineage>
        <taxon>Bacteria</taxon>
        <taxon>Pseudomonadati</taxon>
        <taxon>Verrucomicrobiota</taxon>
        <taxon>Opitutia</taxon>
        <taxon>Opitutales</taxon>
        <taxon>Opitutaceae</taxon>
        <taxon>Cephaloticoccus</taxon>
    </lineage>
</organism>
<evidence type="ECO:0000256" key="3">
    <source>
        <dbReference type="ARBA" id="ARBA00001947"/>
    </source>
</evidence>
<evidence type="ECO:0000256" key="4">
    <source>
        <dbReference type="ARBA" id="ARBA00003485"/>
    </source>
</evidence>
<dbReference type="HAMAP" id="MF_00110">
    <property type="entry name" value="DHQ_synthase"/>
    <property type="match status" value="1"/>
</dbReference>
<evidence type="ECO:0000259" key="20">
    <source>
        <dbReference type="Pfam" id="PF01761"/>
    </source>
</evidence>
<accession>A0A139SNA8</accession>
<proteinExistence type="inferred from homology"/>
<dbReference type="NCBIfam" id="TIGR01357">
    <property type="entry name" value="aroB"/>
    <property type="match status" value="1"/>
</dbReference>
<keyword evidence="17 19" id="KW-0456">Lyase</keyword>
<dbReference type="PANTHER" id="PTHR43622:SF7">
    <property type="entry name" value="3-DEHYDROQUINATE SYNTHASE, CHLOROPLASTIC"/>
    <property type="match status" value="1"/>
</dbReference>
<evidence type="ECO:0000256" key="13">
    <source>
        <dbReference type="ARBA" id="ARBA00022741"/>
    </source>
</evidence>
<feature type="binding site" evidence="19">
    <location>
        <position position="149"/>
    </location>
    <ligand>
        <name>NAD(+)</name>
        <dbReference type="ChEBI" id="CHEBI:57540"/>
    </ligand>
</feature>
<evidence type="ECO:0000259" key="21">
    <source>
        <dbReference type="Pfam" id="PF24621"/>
    </source>
</evidence>
<evidence type="ECO:0000256" key="5">
    <source>
        <dbReference type="ARBA" id="ARBA00004496"/>
    </source>
</evidence>
<keyword evidence="14 19" id="KW-0862">Zinc</keyword>
<dbReference type="InterPro" id="IPR030960">
    <property type="entry name" value="DHQS/DOIS_N"/>
</dbReference>
<sequence length="370" mass="38801">MSETLELSFEDAARNYPIFFAEDLSTQIRQAVAALCAEGRRAVVFTDENFLNAQGAFLDASFGPKGESGGVSRLVFAAGEGTKSVAELARAWDFLGAQRVDRGGVIFAVGGGVVGDLAGFAAASWQRGIAFYQVPTTLLAMVDSSVGGKTGINIAAGKNLVGAFHQPRAVFVSTGLLQTLPPREFAAGMAEVIKYGLLGDLGLFEQLEAEALRVGSAGLGPVIRRCCEIKAGIVRADERETAKEGGRALLNLGHTFGHAVEQVAGYGAYLHGEAVAIGLVAAGDLSRRLGFIDAQACERISAVLAAHDLPLRLREPLSAEALIDAMRRDKKVRAGLPRFVVLRALGEAITKDGISEELARACFAGIGAGE</sequence>
<reference evidence="22 23" key="1">
    <citation type="submission" date="2016-02" db="EMBL/GenBank/DDBJ databases">
        <authorList>
            <person name="Wen L."/>
            <person name="He K."/>
            <person name="Yang H."/>
        </authorList>
    </citation>
    <scope>NUCLEOTIDE SEQUENCE [LARGE SCALE GENOMIC DNA]</scope>
    <source>
        <strain evidence="22 23">CV41</strain>
    </source>
</reference>
<feature type="binding site" evidence="19">
    <location>
        <position position="254"/>
    </location>
    <ligand>
        <name>Zn(2+)</name>
        <dbReference type="ChEBI" id="CHEBI:29105"/>
    </ligand>
</feature>
<comment type="cofactor">
    <cofactor evidence="3">
        <name>Zn(2+)</name>
        <dbReference type="ChEBI" id="CHEBI:29105"/>
    </cofactor>
</comment>
<dbReference type="SUPFAM" id="SSF56796">
    <property type="entry name" value="Dehydroquinate synthase-like"/>
    <property type="match status" value="1"/>
</dbReference>
<keyword evidence="11 19" id="KW-0028">Amino-acid biosynthesis</keyword>
<dbReference type="UniPathway" id="UPA00053">
    <property type="reaction ID" value="UER00085"/>
</dbReference>
<dbReference type="STRING" id="1548208.AXK12_04680"/>
<dbReference type="GO" id="GO:0046872">
    <property type="term" value="F:metal ion binding"/>
    <property type="evidence" value="ECO:0007669"/>
    <property type="project" value="UniProtKB-KW"/>
</dbReference>
<keyword evidence="12 19" id="KW-0479">Metal-binding</keyword>
<evidence type="ECO:0000313" key="22">
    <source>
        <dbReference type="EMBL" id="KXU35980.1"/>
    </source>
</evidence>
<dbReference type="GO" id="GO:0003856">
    <property type="term" value="F:3-dehydroquinate synthase activity"/>
    <property type="evidence" value="ECO:0007669"/>
    <property type="project" value="UniProtKB-UniRule"/>
</dbReference>
<dbReference type="InterPro" id="IPR016037">
    <property type="entry name" value="DHQ_synth_AroB"/>
</dbReference>
<feature type="binding site" evidence="19">
    <location>
        <begin position="136"/>
        <end position="137"/>
    </location>
    <ligand>
        <name>NAD(+)</name>
        <dbReference type="ChEBI" id="CHEBI:57540"/>
    </ligand>
</feature>
<dbReference type="OrthoDB" id="9806583at2"/>
<protein>
    <recommendedName>
        <fullName evidence="9 19">3-dehydroquinate synthase</fullName>
        <shortName evidence="19">DHQS</shortName>
        <ecNumber evidence="8 19">4.2.3.4</ecNumber>
    </recommendedName>
</protein>
<dbReference type="Proteomes" id="UP000071392">
    <property type="component" value="Unassembled WGS sequence"/>
</dbReference>
<evidence type="ECO:0000256" key="15">
    <source>
        <dbReference type="ARBA" id="ARBA00023027"/>
    </source>
</evidence>
<comment type="similarity">
    <text evidence="7 19">Belongs to the sugar phosphate cyclases superfamily. Dehydroquinate synthase family.</text>
</comment>
<feature type="binding site" evidence="19">
    <location>
        <position position="271"/>
    </location>
    <ligand>
        <name>Zn(2+)</name>
        <dbReference type="ChEBI" id="CHEBI:29105"/>
    </ligand>
</feature>
<keyword evidence="16 19" id="KW-0057">Aromatic amino acid biosynthesis</keyword>
<gene>
    <name evidence="19" type="primary">aroB</name>
    <name evidence="22" type="ORF">AXK12_04680</name>
</gene>
<evidence type="ECO:0000256" key="12">
    <source>
        <dbReference type="ARBA" id="ARBA00022723"/>
    </source>
</evidence>
<evidence type="ECO:0000256" key="19">
    <source>
        <dbReference type="HAMAP-Rule" id="MF_00110"/>
    </source>
</evidence>
<name>A0A139SNA8_9BACT</name>
<dbReference type="InterPro" id="IPR050071">
    <property type="entry name" value="Dehydroquinate_synthase"/>
</dbReference>
<dbReference type="Pfam" id="PF01761">
    <property type="entry name" value="DHQ_synthase"/>
    <property type="match status" value="1"/>
</dbReference>
<dbReference type="GO" id="GO:0009073">
    <property type="term" value="P:aromatic amino acid family biosynthetic process"/>
    <property type="evidence" value="ECO:0007669"/>
    <property type="project" value="UniProtKB-KW"/>
</dbReference>
<comment type="caution">
    <text evidence="19">Lacks conserved residue(s) required for the propagation of feature annotation.</text>
</comment>
<dbReference type="Gene3D" id="1.20.1090.10">
    <property type="entry name" value="Dehydroquinate synthase-like - alpha domain"/>
    <property type="match status" value="1"/>
</dbReference>
<dbReference type="GO" id="GO:0005737">
    <property type="term" value="C:cytoplasm"/>
    <property type="evidence" value="ECO:0007669"/>
    <property type="project" value="UniProtKB-SubCell"/>
</dbReference>
<feature type="binding site" evidence="19">
    <location>
        <position position="191"/>
    </location>
    <ligand>
        <name>Zn(2+)</name>
        <dbReference type="ChEBI" id="CHEBI:29105"/>
    </ligand>
</feature>
<comment type="function">
    <text evidence="4 19">Catalyzes the conversion of 3-deoxy-D-arabino-heptulosonate 7-phosphate (DAHP) to dehydroquinate (DHQ).</text>
</comment>